<reference evidence="2 3" key="1">
    <citation type="submission" date="2013-03" db="EMBL/GenBank/DDBJ databases">
        <title>The Genome Sequence of Enterococcus columbae ATCC_51263 (PacBio/Illumina hybrid assembly).</title>
        <authorList>
            <consortium name="The Broad Institute Genomics Platform"/>
            <consortium name="The Broad Institute Genome Sequencing Center for Infectious Disease"/>
            <person name="Earl A."/>
            <person name="Russ C."/>
            <person name="Gilmore M."/>
            <person name="Surin D."/>
            <person name="Walker B."/>
            <person name="Young S."/>
            <person name="Zeng Q."/>
            <person name="Gargeya S."/>
            <person name="Fitzgerald M."/>
            <person name="Haas B."/>
            <person name="Abouelleil A."/>
            <person name="Allen A.W."/>
            <person name="Alvarado L."/>
            <person name="Arachchi H.M."/>
            <person name="Berlin A.M."/>
            <person name="Chapman S.B."/>
            <person name="Gainer-Dewar J."/>
            <person name="Goldberg J."/>
            <person name="Griggs A."/>
            <person name="Gujja S."/>
            <person name="Hansen M."/>
            <person name="Howarth C."/>
            <person name="Imamovic A."/>
            <person name="Ireland A."/>
            <person name="Larimer J."/>
            <person name="McCowan C."/>
            <person name="Murphy C."/>
            <person name="Pearson M."/>
            <person name="Poon T.W."/>
            <person name="Priest M."/>
            <person name="Roberts A."/>
            <person name="Saif S."/>
            <person name="Shea T."/>
            <person name="Sisk P."/>
            <person name="Sykes S."/>
            <person name="Wortman J."/>
            <person name="Nusbaum C."/>
            <person name="Birren B."/>
        </authorList>
    </citation>
    <scope>NUCLEOTIDE SEQUENCE [LARGE SCALE GENOMIC DNA]</scope>
    <source>
        <strain evidence="2 3">ATCC 51263</strain>
    </source>
</reference>
<feature type="domain" description="Helicase Helix-turn-helix" evidence="1">
    <location>
        <begin position="241"/>
        <end position="305"/>
    </location>
</feature>
<organism evidence="2 3">
    <name type="scientific">Enterococcus columbae DSM 7374 = ATCC 51263</name>
    <dbReference type="NCBI Taxonomy" id="1121865"/>
    <lineage>
        <taxon>Bacteria</taxon>
        <taxon>Bacillati</taxon>
        <taxon>Bacillota</taxon>
        <taxon>Bacilli</taxon>
        <taxon>Lactobacillales</taxon>
        <taxon>Enterococcaceae</taxon>
        <taxon>Enterococcus</taxon>
    </lineage>
</organism>
<evidence type="ECO:0000313" key="3">
    <source>
        <dbReference type="Proteomes" id="UP000014113"/>
    </source>
</evidence>
<dbReference type="Pfam" id="PF14493">
    <property type="entry name" value="HTH_40"/>
    <property type="match status" value="1"/>
</dbReference>
<accession>S1NPC4</accession>
<evidence type="ECO:0000259" key="1">
    <source>
        <dbReference type="Pfam" id="PF14493"/>
    </source>
</evidence>
<dbReference type="EMBL" id="ASWJ01000002">
    <property type="protein sequence ID" value="EOW87573.1"/>
    <property type="molecule type" value="Genomic_DNA"/>
</dbReference>
<dbReference type="InterPro" id="IPR029491">
    <property type="entry name" value="Helicase_HTH"/>
</dbReference>
<dbReference type="AlphaFoldDB" id="S1NPC4"/>
<dbReference type="eggNOG" id="COG4955">
    <property type="taxonomic scope" value="Bacteria"/>
</dbReference>
<dbReference type="OrthoDB" id="2168040at2"/>
<sequence length="332" mass="39586">MNEFILALFNQKDKLKRKTLYLILTGKRTSSTYFYAKLHGLLNVFGLFPHLSEKDFHQSIHALIKQHYLKQEAEDLILIKQPASLLTPYYEVISQLDGFRFARNGQQLWRLLQALVQNLAAWPKPFNQLPVEISPFYVFFTERILTEMTPEKKAQFIEDCYAIFDLLPNEVSLFLVQSLSGEQYQGRTFFQLCPKEYQTYPLNECYGLAMIHQFWYQVLRHPDNLLYQLFHAQLLLNYNQSMLQTRHLFLQGYSIEKIAQIRRLKIGTLNDHMIEWALLDSKFPFERFELIVDAQLLTQTYQDFQEKYADKGFLCYRLSQLYQLNQRKLEKE</sequence>
<evidence type="ECO:0000313" key="2">
    <source>
        <dbReference type="EMBL" id="EOW87573.1"/>
    </source>
</evidence>
<comment type="caution">
    <text evidence="2">The sequence shown here is derived from an EMBL/GenBank/DDBJ whole genome shotgun (WGS) entry which is preliminary data.</text>
</comment>
<dbReference type="STRING" id="1121865.OMW_00969"/>
<dbReference type="PATRIC" id="fig|1121865.3.peg.957"/>
<name>S1NPC4_9ENTE</name>
<dbReference type="RefSeq" id="WP_016183129.1">
    <property type="nucleotide sequence ID" value="NZ_JXKI01000016.1"/>
</dbReference>
<gene>
    <name evidence="2" type="ORF">I568_00238</name>
</gene>
<dbReference type="Proteomes" id="UP000014113">
    <property type="component" value="Unassembled WGS sequence"/>
</dbReference>
<protein>
    <recommendedName>
        <fullName evidence="1">Helicase Helix-turn-helix domain-containing protein</fullName>
    </recommendedName>
</protein>
<keyword evidence="3" id="KW-1185">Reference proteome</keyword>
<proteinExistence type="predicted"/>